<organism evidence="1">
    <name type="scientific">Ananas comosus var. bracteatus</name>
    <name type="common">red pineapple</name>
    <dbReference type="NCBI Taxonomy" id="296719"/>
    <lineage>
        <taxon>Eukaryota</taxon>
        <taxon>Viridiplantae</taxon>
        <taxon>Streptophyta</taxon>
        <taxon>Embryophyta</taxon>
        <taxon>Tracheophyta</taxon>
        <taxon>Spermatophyta</taxon>
        <taxon>Magnoliopsida</taxon>
        <taxon>Liliopsida</taxon>
        <taxon>Poales</taxon>
        <taxon>Bromeliaceae</taxon>
        <taxon>Bromelioideae</taxon>
        <taxon>Ananas</taxon>
    </lineage>
</organism>
<proteinExistence type="predicted"/>
<accession>A0A6V7PLZ4</accession>
<evidence type="ECO:0000313" key="1">
    <source>
        <dbReference type="EMBL" id="CAD1831912.1"/>
    </source>
</evidence>
<dbReference type="AlphaFoldDB" id="A0A6V7PLZ4"/>
<gene>
    <name evidence="1" type="ORF">CB5_LOCUS15123</name>
</gene>
<dbReference type="PROSITE" id="PS51318">
    <property type="entry name" value="TAT"/>
    <property type="match status" value="1"/>
</dbReference>
<dbReference type="EMBL" id="LR862149">
    <property type="protein sequence ID" value="CAD1831912.1"/>
    <property type="molecule type" value="Genomic_DNA"/>
</dbReference>
<dbReference type="InterPro" id="IPR006311">
    <property type="entry name" value="TAT_signal"/>
</dbReference>
<reference evidence="1" key="1">
    <citation type="submission" date="2020-07" db="EMBL/GenBank/DDBJ databases">
        <authorList>
            <person name="Lin J."/>
        </authorList>
    </citation>
    <scope>NUCLEOTIDE SEQUENCE</scope>
</reference>
<protein>
    <submittedName>
        <fullName evidence="1">Uncharacterized protein</fullName>
    </submittedName>
</protein>
<name>A0A6V7PLZ4_ANACO</name>
<sequence length="141" mass="14992">MGGGRRRLAKTLAAAAAVLAAAAAGGAAYPAAAPVRWRAISSKRGKARFLGGKKPGAAAGVAVLGPSSWSRDPAVAGGVGLEAEEDEVVEEDPWEWICIRLRRSRERGKMRAFCRSEASECTLRTHPRQRRKLTGPKMTIV</sequence>